<organism evidence="3 4">
    <name type="scientific">Jhaorihella thermophila</name>
    <dbReference type="NCBI Taxonomy" id="488547"/>
    <lineage>
        <taxon>Bacteria</taxon>
        <taxon>Pseudomonadati</taxon>
        <taxon>Pseudomonadota</taxon>
        <taxon>Alphaproteobacteria</taxon>
        <taxon>Rhodobacterales</taxon>
        <taxon>Paracoccaceae</taxon>
        <taxon>Jhaorihella</taxon>
    </lineage>
</organism>
<sequence>MAGHCHQRLFGAVPLPEGTTFESLTEAVCGFNVDGPKSRAMLQRSTNASLETADFPFMASRRIDLAGVEAMALRVSFAGIWGGNCVAPRPIGRGFTRRCSPRASTTSPARSGPGRARR</sequence>
<accession>A0A1H5SE62</accession>
<evidence type="ECO:0000313" key="4">
    <source>
        <dbReference type="Proteomes" id="UP000236742"/>
    </source>
</evidence>
<evidence type="ECO:0000313" key="3">
    <source>
        <dbReference type="EMBL" id="SEF48248.1"/>
    </source>
</evidence>
<dbReference type="SUPFAM" id="SSF103025">
    <property type="entry name" value="Folate-binding domain"/>
    <property type="match status" value="1"/>
</dbReference>
<proteinExistence type="predicted"/>
<dbReference type="AlphaFoldDB" id="A0A1H5SE62"/>
<keyword evidence="4" id="KW-1185">Reference proteome</keyword>
<dbReference type="EMBL" id="FNVD01000001">
    <property type="protein sequence ID" value="SEF48248.1"/>
    <property type="molecule type" value="Genomic_DNA"/>
</dbReference>
<keyword evidence="3" id="KW-0808">Transferase</keyword>
<evidence type="ECO:0000259" key="2">
    <source>
        <dbReference type="Pfam" id="PF01571"/>
    </source>
</evidence>
<reference evidence="3 4" key="1">
    <citation type="submission" date="2016-10" db="EMBL/GenBank/DDBJ databases">
        <authorList>
            <person name="de Groot N.N."/>
        </authorList>
    </citation>
    <scope>NUCLEOTIDE SEQUENCE [LARGE SCALE GENOMIC DNA]</scope>
    <source>
        <strain evidence="3 4">DSM 23413</strain>
    </source>
</reference>
<keyword evidence="3" id="KW-0489">Methyltransferase</keyword>
<dbReference type="InterPro" id="IPR027266">
    <property type="entry name" value="TrmE/GcvT-like"/>
</dbReference>
<protein>
    <submittedName>
        <fullName evidence="3">Aminomethyltransferase folate-binding domain-containing protein</fullName>
    </submittedName>
</protein>
<dbReference type="Proteomes" id="UP000236742">
    <property type="component" value="Unassembled WGS sequence"/>
</dbReference>
<dbReference type="GO" id="GO:0032259">
    <property type="term" value="P:methylation"/>
    <property type="evidence" value="ECO:0007669"/>
    <property type="project" value="UniProtKB-KW"/>
</dbReference>
<dbReference type="GO" id="GO:0008168">
    <property type="term" value="F:methyltransferase activity"/>
    <property type="evidence" value="ECO:0007669"/>
    <property type="project" value="UniProtKB-KW"/>
</dbReference>
<name>A0A1H5SE62_9RHOB</name>
<dbReference type="Gene3D" id="3.30.1360.120">
    <property type="entry name" value="Probable tRNA modification gtpase trme, domain 1"/>
    <property type="match status" value="1"/>
</dbReference>
<dbReference type="InterPro" id="IPR006222">
    <property type="entry name" value="GCVT_N"/>
</dbReference>
<feature type="region of interest" description="Disordered" evidence="1">
    <location>
        <begin position="93"/>
        <end position="118"/>
    </location>
</feature>
<evidence type="ECO:0000256" key="1">
    <source>
        <dbReference type="SAM" id="MobiDB-lite"/>
    </source>
</evidence>
<dbReference type="Pfam" id="PF01571">
    <property type="entry name" value="GCV_T"/>
    <property type="match status" value="1"/>
</dbReference>
<gene>
    <name evidence="3" type="ORF">SAMN05421751_101451</name>
</gene>
<feature type="domain" description="GCVT N-terminal" evidence="2">
    <location>
        <begin position="19"/>
        <end position="79"/>
    </location>
</feature>